<evidence type="ECO:0000313" key="1">
    <source>
        <dbReference type="EMBL" id="KAJ1894015.1"/>
    </source>
</evidence>
<proteinExistence type="predicted"/>
<keyword evidence="2" id="KW-1185">Reference proteome</keyword>
<reference evidence="1" key="1">
    <citation type="submission" date="2022-07" db="EMBL/GenBank/DDBJ databases">
        <title>Phylogenomic reconstructions and comparative analyses of Kickxellomycotina fungi.</title>
        <authorList>
            <person name="Reynolds N.K."/>
            <person name="Stajich J.E."/>
            <person name="Barry K."/>
            <person name="Grigoriev I.V."/>
            <person name="Crous P."/>
            <person name="Smith M.E."/>
        </authorList>
    </citation>
    <scope>NUCLEOTIDE SEQUENCE</scope>
    <source>
        <strain evidence="1">Benny 63K</strain>
    </source>
</reference>
<comment type="caution">
    <text evidence="1">The sequence shown here is derived from an EMBL/GenBank/DDBJ whole genome shotgun (WGS) entry which is preliminary data.</text>
</comment>
<protein>
    <submittedName>
        <fullName evidence="1">Uncharacterized protein</fullName>
    </submittedName>
</protein>
<accession>A0ACC1IF65</accession>
<evidence type="ECO:0000313" key="2">
    <source>
        <dbReference type="Proteomes" id="UP001150581"/>
    </source>
</evidence>
<sequence length="521" mass="57429">MDVTRDNFAKALEEFRQAIGGCDFVAIDMEMTGLYETKQLQPSRLDTTNERYSKLKRSVESYGVIQVGICLFTWVDTQDESSGGFYEARPFNFNVFPCTSVSGIPVEAHFGCKNTAFEFLARNSFDFNKWVYSGIPYMRSEEARQLKAERTSMLTNRQPRAEVDERHRVFVRDLDRVLKTFVASREKTMRHETANSYQRKLVYELVASHDTLGARSRPGFIEVFKGTKKTMAQHTAHKLRQLAASIEEARGFCAIIDLLSAARKPVVGHNMPLDILHAYSKFYRQLPESRVEFESAVLRFLPVLIDTKYIIESTPGIKAKYGTSNLDEIAPVLEKEALALASALGSASSGDGAGPGAGVGDGDGGSGSGSGKRALIRNHANFTRDVSCNMHEAGYDAYMTGATFIRLLHLEGGLNLSAGADCEDGRELVLYRYINKMYLAISDAMFWQLATPEEEQSGESGLDVNMESASASASGSGSVSAASEEQMPLLSGDTLFESEQQAQIKAPAPSPSVWALPLRRN</sequence>
<dbReference type="EMBL" id="JANBPG010000751">
    <property type="protein sequence ID" value="KAJ1894015.1"/>
    <property type="molecule type" value="Genomic_DNA"/>
</dbReference>
<gene>
    <name evidence="1" type="ORF">LPJ66_005427</name>
</gene>
<dbReference type="Proteomes" id="UP001150581">
    <property type="component" value="Unassembled WGS sequence"/>
</dbReference>
<organism evidence="1 2">
    <name type="scientific">Kickxella alabastrina</name>
    <dbReference type="NCBI Taxonomy" id="61397"/>
    <lineage>
        <taxon>Eukaryota</taxon>
        <taxon>Fungi</taxon>
        <taxon>Fungi incertae sedis</taxon>
        <taxon>Zoopagomycota</taxon>
        <taxon>Kickxellomycotina</taxon>
        <taxon>Kickxellomycetes</taxon>
        <taxon>Kickxellales</taxon>
        <taxon>Kickxellaceae</taxon>
        <taxon>Kickxella</taxon>
    </lineage>
</organism>
<name>A0ACC1IF65_9FUNG</name>